<feature type="coiled-coil region" evidence="8">
    <location>
        <begin position="507"/>
        <end position="534"/>
    </location>
</feature>
<keyword evidence="5" id="KW-0949">S-adenosyl-L-methionine</keyword>
<dbReference type="Pfam" id="PF02384">
    <property type="entry name" value="N6_Mtase"/>
    <property type="match status" value="1"/>
</dbReference>
<evidence type="ECO:0000313" key="12">
    <source>
        <dbReference type="Proteomes" id="UP001501456"/>
    </source>
</evidence>
<dbReference type="PANTHER" id="PTHR42933:SF1">
    <property type="entry name" value="SITE-SPECIFIC DNA-METHYLTRANSFERASE (ADENINE-SPECIFIC)"/>
    <property type="match status" value="1"/>
</dbReference>
<dbReference type="SUPFAM" id="SSF53335">
    <property type="entry name" value="S-adenosyl-L-methionine-dependent methyltransferases"/>
    <property type="match status" value="1"/>
</dbReference>
<dbReference type="Pfam" id="PF12161">
    <property type="entry name" value="HsdM_N"/>
    <property type="match status" value="1"/>
</dbReference>
<evidence type="ECO:0000256" key="8">
    <source>
        <dbReference type="SAM" id="Coils"/>
    </source>
</evidence>
<dbReference type="InterPro" id="IPR004546">
    <property type="entry name" value="Restrct_endonuc_T1M"/>
</dbReference>
<protein>
    <recommendedName>
        <fullName evidence="2">site-specific DNA-methyltransferase (adenine-specific)</fullName>
        <ecNumber evidence="2">2.1.1.72</ecNumber>
    </recommendedName>
</protein>
<accession>A0ABP7GT62</accession>
<evidence type="ECO:0000259" key="10">
    <source>
        <dbReference type="Pfam" id="PF12161"/>
    </source>
</evidence>
<feature type="domain" description="N6 adenine-specific DNA methyltransferase N-terminal" evidence="10">
    <location>
        <begin position="9"/>
        <end position="188"/>
    </location>
</feature>
<keyword evidence="4" id="KW-0808">Transferase</keyword>
<evidence type="ECO:0000256" key="6">
    <source>
        <dbReference type="ARBA" id="ARBA00022747"/>
    </source>
</evidence>
<dbReference type="InterPro" id="IPR003356">
    <property type="entry name" value="DNA_methylase_A-5"/>
</dbReference>
<comment type="caution">
    <text evidence="11">The sequence shown here is derived from an EMBL/GenBank/DDBJ whole genome shotgun (WGS) entry which is preliminary data.</text>
</comment>
<sequence length="541" mass="61854">MSEDHKKQLEQQLWNIANTLRGKMNADEFRDYILGFIFYKYLSEKMEIHANKILKEGGDTIQFQDIDENTENGNAYIEAIREDALQSLGYFLKPSELFSVVAKRGSHKLEEDEAFNVAAESTIGYSTKQNFILEDLQKILTNIQNSTMGTDSEEDFDNLFEDMDLNSTKLGKTPEARNKVIAKVLSHLDAIDFQLQETELDVLGDAYEYLIGKFASGAGKKAGEFYTPQEVSMVLAKIVTTGKTKLKSVYDPTCGSGSLLLRVAKEVKDVSNFYGQELNRTTYNLARMNMILHGVHYRKFDIKQEDTLEHPQHLELRAEAIVANPPFSAKWSANQLFTTDDRFSQYGKLAPKSKADFAFVQHMVHHLSENGIMALVLPHGALFRGAAEQHIRKYLIEERDYLDAVIGLPANVFYGTSIPACIMVYKKCKEHPNTVLFIDASQHFEKVKTQNKLRLEDIDKIVSTYRERNVEDKYSYVATLDEIRENDYNLNIPRYVDTFEEEEPIDLKTVAKQLVEVEENMQDIDSQIADYCNQLNIPTPF</sequence>
<dbReference type="NCBIfam" id="TIGR00497">
    <property type="entry name" value="hsdM"/>
    <property type="match status" value="1"/>
</dbReference>
<dbReference type="PRINTS" id="PR00507">
    <property type="entry name" value="N12N6MTFRASE"/>
</dbReference>
<feature type="domain" description="DNA methylase adenine-specific" evidence="9">
    <location>
        <begin position="200"/>
        <end position="503"/>
    </location>
</feature>
<evidence type="ECO:0000256" key="2">
    <source>
        <dbReference type="ARBA" id="ARBA00011900"/>
    </source>
</evidence>
<evidence type="ECO:0000313" key="11">
    <source>
        <dbReference type="EMBL" id="GAA3773640.1"/>
    </source>
</evidence>
<organism evidence="11 12">
    <name type="scientific">Corallibacter vietnamensis</name>
    <dbReference type="NCBI Taxonomy" id="904130"/>
    <lineage>
        <taxon>Bacteria</taxon>
        <taxon>Pseudomonadati</taxon>
        <taxon>Bacteroidota</taxon>
        <taxon>Flavobacteriia</taxon>
        <taxon>Flavobacteriales</taxon>
        <taxon>Flavobacteriaceae</taxon>
        <taxon>Corallibacter</taxon>
    </lineage>
</organism>
<dbReference type="Gene3D" id="1.20.1260.30">
    <property type="match status" value="1"/>
</dbReference>
<dbReference type="InterPro" id="IPR022749">
    <property type="entry name" value="D12N6_MeTrfase_N"/>
</dbReference>
<name>A0ABP7GT62_9FLAO</name>
<reference evidence="12" key="1">
    <citation type="journal article" date="2019" name="Int. J. Syst. Evol. Microbiol.">
        <title>The Global Catalogue of Microorganisms (GCM) 10K type strain sequencing project: providing services to taxonomists for standard genome sequencing and annotation.</title>
        <authorList>
            <consortium name="The Broad Institute Genomics Platform"/>
            <consortium name="The Broad Institute Genome Sequencing Center for Infectious Disease"/>
            <person name="Wu L."/>
            <person name="Ma J."/>
        </authorList>
    </citation>
    <scope>NUCLEOTIDE SEQUENCE [LARGE SCALE GENOMIC DNA]</scope>
    <source>
        <strain evidence="12">JCM 17525</strain>
    </source>
</reference>
<proteinExistence type="inferred from homology"/>
<evidence type="ECO:0000256" key="7">
    <source>
        <dbReference type="ARBA" id="ARBA00047942"/>
    </source>
</evidence>
<dbReference type="Proteomes" id="UP001501456">
    <property type="component" value="Unassembled WGS sequence"/>
</dbReference>
<evidence type="ECO:0000256" key="3">
    <source>
        <dbReference type="ARBA" id="ARBA00022603"/>
    </source>
</evidence>
<evidence type="ECO:0000256" key="5">
    <source>
        <dbReference type="ARBA" id="ARBA00022691"/>
    </source>
</evidence>
<keyword evidence="3" id="KW-0489">Methyltransferase</keyword>
<dbReference type="RefSeq" id="WP_344729267.1">
    <property type="nucleotide sequence ID" value="NZ_BAABBI010000001.1"/>
</dbReference>
<comment type="similarity">
    <text evidence="1">Belongs to the N(4)/N(6)-methyltransferase family.</text>
</comment>
<dbReference type="PANTHER" id="PTHR42933">
    <property type="entry name" value="SLR6095 PROTEIN"/>
    <property type="match status" value="1"/>
</dbReference>
<keyword evidence="8" id="KW-0175">Coiled coil</keyword>
<evidence type="ECO:0000259" key="9">
    <source>
        <dbReference type="Pfam" id="PF02384"/>
    </source>
</evidence>
<dbReference type="EMBL" id="BAABBI010000001">
    <property type="protein sequence ID" value="GAA3773640.1"/>
    <property type="molecule type" value="Genomic_DNA"/>
</dbReference>
<keyword evidence="12" id="KW-1185">Reference proteome</keyword>
<dbReference type="EC" id="2.1.1.72" evidence="2"/>
<keyword evidence="6" id="KW-0680">Restriction system</keyword>
<gene>
    <name evidence="11" type="ORF">GCM10022271_02140</name>
</gene>
<dbReference type="Gene3D" id="3.40.50.150">
    <property type="entry name" value="Vaccinia Virus protein VP39"/>
    <property type="match status" value="1"/>
</dbReference>
<comment type="catalytic activity">
    <reaction evidence="7">
        <text>a 2'-deoxyadenosine in DNA + S-adenosyl-L-methionine = an N(6)-methyl-2'-deoxyadenosine in DNA + S-adenosyl-L-homocysteine + H(+)</text>
        <dbReference type="Rhea" id="RHEA:15197"/>
        <dbReference type="Rhea" id="RHEA-COMP:12418"/>
        <dbReference type="Rhea" id="RHEA-COMP:12419"/>
        <dbReference type="ChEBI" id="CHEBI:15378"/>
        <dbReference type="ChEBI" id="CHEBI:57856"/>
        <dbReference type="ChEBI" id="CHEBI:59789"/>
        <dbReference type="ChEBI" id="CHEBI:90615"/>
        <dbReference type="ChEBI" id="CHEBI:90616"/>
        <dbReference type="EC" id="2.1.1.72"/>
    </reaction>
</comment>
<dbReference type="InterPro" id="IPR051537">
    <property type="entry name" value="DNA_Adenine_Mtase"/>
</dbReference>
<evidence type="ECO:0000256" key="4">
    <source>
        <dbReference type="ARBA" id="ARBA00022679"/>
    </source>
</evidence>
<dbReference type="InterPro" id="IPR038333">
    <property type="entry name" value="T1MK-like_N_sf"/>
</dbReference>
<evidence type="ECO:0000256" key="1">
    <source>
        <dbReference type="ARBA" id="ARBA00006594"/>
    </source>
</evidence>
<dbReference type="InterPro" id="IPR029063">
    <property type="entry name" value="SAM-dependent_MTases_sf"/>
</dbReference>